<dbReference type="PANTHER" id="PTHR23175">
    <property type="entry name" value="PDZ DOMAIN-CONTAINING PROTEIN"/>
    <property type="match status" value="1"/>
</dbReference>
<feature type="compositionally biased region" description="Polar residues" evidence="2">
    <location>
        <begin position="624"/>
        <end position="640"/>
    </location>
</feature>
<dbReference type="Gene3D" id="2.30.29.30">
    <property type="entry name" value="Pleckstrin-homology domain (PH domain)/Phosphotyrosine-binding domain (PTB)"/>
    <property type="match status" value="1"/>
</dbReference>
<feature type="compositionally biased region" description="Basic and acidic residues" evidence="2">
    <location>
        <begin position="1548"/>
        <end position="1558"/>
    </location>
</feature>
<feature type="compositionally biased region" description="Basic and acidic residues" evidence="2">
    <location>
        <begin position="657"/>
        <end position="673"/>
    </location>
</feature>
<dbReference type="InterPro" id="IPR008936">
    <property type="entry name" value="Rho_GTPase_activation_prot"/>
</dbReference>
<feature type="compositionally biased region" description="Low complexity" evidence="2">
    <location>
        <begin position="1573"/>
        <end position="1582"/>
    </location>
</feature>
<dbReference type="PANTHER" id="PTHR23175:SF23">
    <property type="entry name" value="PDZ DOMAIN-CONTAINING PROTEIN"/>
    <property type="match status" value="1"/>
</dbReference>
<feature type="domain" description="PH" evidence="3">
    <location>
        <begin position="873"/>
        <end position="983"/>
    </location>
</feature>
<dbReference type="Pfam" id="PF15410">
    <property type="entry name" value="PH_9"/>
    <property type="match status" value="1"/>
</dbReference>
<feature type="region of interest" description="Disordered" evidence="2">
    <location>
        <begin position="315"/>
        <end position="376"/>
    </location>
</feature>
<feature type="compositionally biased region" description="Basic and acidic residues" evidence="2">
    <location>
        <begin position="1987"/>
        <end position="1997"/>
    </location>
</feature>
<dbReference type="GO" id="GO:0007165">
    <property type="term" value="P:signal transduction"/>
    <property type="evidence" value="ECO:0007669"/>
    <property type="project" value="InterPro"/>
</dbReference>
<dbReference type="PROSITE" id="PS50238">
    <property type="entry name" value="RHOGAP"/>
    <property type="match status" value="1"/>
</dbReference>
<feature type="region of interest" description="Disordered" evidence="2">
    <location>
        <begin position="622"/>
        <end position="710"/>
    </location>
</feature>
<dbReference type="KEGG" id="cvn:111110867"/>
<feature type="compositionally biased region" description="Polar residues" evidence="2">
    <location>
        <begin position="324"/>
        <end position="333"/>
    </location>
</feature>
<feature type="region of interest" description="Disordered" evidence="2">
    <location>
        <begin position="1838"/>
        <end position="1924"/>
    </location>
</feature>
<dbReference type="SUPFAM" id="SSF48350">
    <property type="entry name" value="GTPase activation domain, GAP"/>
    <property type="match status" value="1"/>
</dbReference>
<feature type="region of interest" description="Disordered" evidence="2">
    <location>
        <begin position="1484"/>
        <end position="1520"/>
    </location>
</feature>
<feature type="domain" description="Rho-GAP" evidence="5">
    <location>
        <begin position="1093"/>
        <end position="1285"/>
    </location>
</feature>
<dbReference type="Gene3D" id="1.10.555.10">
    <property type="entry name" value="Rho GTPase activation protein"/>
    <property type="match status" value="1"/>
</dbReference>
<dbReference type="InterPro" id="IPR001849">
    <property type="entry name" value="PH_domain"/>
</dbReference>
<keyword evidence="1" id="KW-0343">GTPase activation</keyword>
<feature type="region of interest" description="Disordered" evidence="2">
    <location>
        <begin position="1011"/>
        <end position="1062"/>
    </location>
</feature>
<feature type="compositionally biased region" description="Polar residues" evidence="2">
    <location>
        <begin position="1890"/>
        <end position="1906"/>
    </location>
</feature>
<feature type="compositionally biased region" description="Polar residues" evidence="2">
    <location>
        <begin position="409"/>
        <end position="432"/>
    </location>
</feature>
<feature type="region of interest" description="Disordered" evidence="2">
    <location>
        <begin position="1382"/>
        <end position="1441"/>
    </location>
</feature>
<feature type="region of interest" description="Disordered" evidence="2">
    <location>
        <begin position="1548"/>
        <end position="1666"/>
    </location>
</feature>
<dbReference type="GeneID" id="111110867"/>
<protein>
    <submittedName>
        <fullName evidence="7">Rho GTPase-activating protein 21-like isoform X1</fullName>
    </submittedName>
</protein>
<feature type="compositionally biased region" description="Low complexity" evidence="2">
    <location>
        <begin position="695"/>
        <end position="708"/>
    </location>
</feature>
<feature type="compositionally biased region" description="Basic and acidic residues" evidence="2">
    <location>
        <begin position="261"/>
        <end position="288"/>
    </location>
</feature>
<feature type="compositionally biased region" description="Basic and acidic residues" evidence="2">
    <location>
        <begin position="1842"/>
        <end position="1855"/>
    </location>
</feature>
<dbReference type="SUPFAM" id="SSF50156">
    <property type="entry name" value="PDZ domain-like"/>
    <property type="match status" value="1"/>
</dbReference>
<dbReference type="Pfam" id="PF17820">
    <property type="entry name" value="PDZ_6"/>
    <property type="match status" value="1"/>
</dbReference>
<feature type="compositionally biased region" description="Basic and acidic residues" evidence="2">
    <location>
        <begin position="1614"/>
        <end position="1627"/>
    </location>
</feature>
<feature type="region of interest" description="Disordered" evidence="2">
    <location>
        <begin position="407"/>
        <end position="433"/>
    </location>
</feature>
<dbReference type="PROSITE" id="PS50003">
    <property type="entry name" value="PH_DOMAIN"/>
    <property type="match status" value="1"/>
</dbReference>
<name>A0A8B8BK45_CRAVI</name>
<dbReference type="InterPro" id="IPR036034">
    <property type="entry name" value="PDZ_sf"/>
</dbReference>
<evidence type="ECO:0000259" key="3">
    <source>
        <dbReference type="PROSITE" id="PS50003"/>
    </source>
</evidence>
<reference evidence="7" key="1">
    <citation type="submission" date="2025-08" db="UniProtKB">
        <authorList>
            <consortium name="RefSeq"/>
        </authorList>
    </citation>
    <scope>IDENTIFICATION</scope>
    <source>
        <tissue evidence="7">Whole sample</tissue>
    </source>
</reference>
<feature type="compositionally biased region" description="Basic and acidic residues" evidence="2">
    <location>
        <begin position="1635"/>
        <end position="1647"/>
    </location>
</feature>
<feature type="region of interest" description="Disordered" evidence="2">
    <location>
        <begin position="1297"/>
        <end position="1325"/>
    </location>
</feature>
<organism evidence="6 7">
    <name type="scientific">Crassostrea virginica</name>
    <name type="common">Eastern oyster</name>
    <dbReference type="NCBI Taxonomy" id="6565"/>
    <lineage>
        <taxon>Eukaryota</taxon>
        <taxon>Metazoa</taxon>
        <taxon>Spiralia</taxon>
        <taxon>Lophotrochozoa</taxon>
        <taxon>Mollusca</taxon>
        <taxon>Bivalvia</taxon>
        <taxon>Autobranchia</taxon>
        <taxon>Pteriomorphia</taxon>
        <taxon>Ostreida</taxon>
        <taxon>Ostreoidea</taxon>
        <taxon>Ostreidae</taxon>
        <taxon>Crassostrea</taxon>
    </lineage>
</organism>
<evidence type="ECO:0000313" key="6">
    <source>
        <dbReference type="Proteomes" id="UP000694844"/>
    </source>
</evidence>
<feature type="compositionally biased region" description="Polar residues" evidence="2">
    <location>
        <begin position="582"/>
        <end position="594"/>
    </location>
</feature>
<evidence type="ECO:0000256" key="2">
    <source>
        <dbReference type="SAM" id="MobiDB-lite"/>
    </source>
</evidence>
<feature type="compositionally biased region" description="Polar residues" evidence="2">
    <location>
        <begin position="1397"/>
        <end position="1412"/>
    </location>
</feature>
<feature type="compositionally biased region" description="Basic and acidic residues" evidence="2">
    <location>
        <begin position="1413"/>
        <end position="1437"/>
    </location>
</feature>
<dbReference type="RefSeq" id="XP_022303219.1">
    <property type="nucleotide sequence ID" value="XM_022447511.1"/>
</dbReference>
<dbReference type="InterPro" id="IPR001478">
    <property type="entry name" value="PDZ"/>
</dbReference>
<dbReference type="SMART" id="SM00233">
    <property type="entry name" value="PH"/>
    <property type="match status" value="1"/>
</dbReference>
<dbReference type="CDD" id="cd01253">
    <property type="entry name" value="PH_ARHGAP21-like"/>
    <property type="match status" value="1"/>
</dbReference>
<dbReference type="InterPro" id="IPR000198">
    <property type="entry name" value="RhoGAP_dom"/>
</dbReference>
<evidence type="ECO:0000256" key="1">
    <source>
        <dbReference type="ARBA" id="ARBA00022468"/>
    </source>
</evidence>
<feature type="region of interest" description="Disordered" evidence="2">
    <location>
        <begin position="1974"/>
        <end position="1997"/>
    </location>
</feature>
<feature type="region of interest" description="Disordered" evidence="2">
    <location>
        <begin position="255"/>
        <end position="294"/>
    </location>
</feature>
<accession>A0A8B8BK45</accession>
<dbReference type="InterPro" id="IPR041681">
    <property type="entry name" value="PH_9"/>
</dbReference>
<dbReference type="SUPFAM" id="SSF50729">
    <property type="entry name" value="PH domain-like"/>
    <property type="match status" value="1"/>
</dbReference>
<dbReference type="OrthoDB" id="6281275at2759"/>
<dbReference type="Proteomes" id="UP000694844">
    <property type="component" value="Chromosome 9"/>
</dbReference>
<evidence type="ECO:0000259" key="4">
    <source>
        <dbReference type="PROSITE" id="PS50106"/>
    </source>
</evidence>
<proteinExistence type="predicted"/>
<dbReference type="Gene3D" id="2.30.42.10">
    <property type="match status" value="1"/>
</dbReference>
<feature type="compositionally biased region" description="Basic residues" evidence="2">
    <location>
        <begin position="1036"/>
        <end position="1059"/>
    </location>
</feature>
<feature type="region of interest" description="Disordered" evidence="2">
    <location>
        <begin position="66"/>
        <end position="90"/>
    </location>
</feature>
<dbReference type="InterPro" id="IPR041489">
    <property type="entry name" value="PDZ_6"/>
</dbReference>
<keyword evidence="6" id="KW-1185">Reference proteome</keyword>
<feature type="compositionally biased region" description="Low complexity" evidence="2">
    <location>
        <begin position="362"/>
        <end position="376"/>
    </location>
</feature>
<dbReference type="GO" id="GO:0005096">
    <property type="term" value="F:GTPase activator activity"/>
    <property type="evidence" value="ECO:0007669"/>
    <property type="project" value="UniProtKB-KW"/>
</dbReference>
<dbReference type="InterPro" id="IPR011993">
    <property type="entry name" value="PH-like_dom_sf"/>
</dbReference>
<dbReference type="SMART" id="SM00324">
    <property type="entry name" value="RhoGAP"/>
    <property type="match status" value="1"/>
</dbReference>
<feature type="region of interest" description="Disordered" evidence="2">
    <location>
        <begin position="551"/>
        <end position="594"/>
    </location>
</feature>
<sequence>MESFIVQFRKSKVASHRRNVHSDGDQTIVSSVISRWPAQKTILIPKTEQGYGFTLRHFICYPSGAAAHPEPSTEKEQDDSSNQGPSYKRKRLSFLDPMDTIFVKNVRNYSPAYNAGLKTGDRVITVNDQSVSQKSYAQVIGLIQQSEGILKLEVLPKDETEEDSCQVAHSCPQPTQQAELCHNQEAEKLHSYRNPSFRRFISSDELRERPRSLITREEITPNSEDRILVKTMDPPSKLKTSTSYTSGLSVFREPWNSTGSRLRESPSREFMERRQDFESRAKENHDQPPNKAYSFGLFYDKTKSASDLSMAAVPRRQEHVLHPTDSQENISKSTKGETRVIPLENRRSREINQDKTGQYFTSSSSSRHSFPDSMAAHQSASLSSGLSNINNSKSEYHMSTRQYIPVVSAQPSHKMSASVDNLDSRSSYNASERNVRTRIYEQPNQGGGRTFIVKIGDQHYGGGVSQGSTESEMSGNAVKQAPRYGTAFALTRSPMSGGVEQGRVVSQKKFMFESGKSDNLQAKSPVDRHKTEIDKITSHRKFNSVATRVQSFEKEEPQHTSNIRITRRSSQDRCGSVPPESLGQSGHSSQQPYQEQAPIRIYVSQGSVNSSGSPIVEIVPVYPNSGNKTVTSPKEVTSQPIIHIKQSDDVDGGSLSRHKEDVSHASKPVRKDSFLAAVNGSQQRYSGSRPDSEHLSTSSESSSLQHSTLPWESALPPGSFCSESDLSSISHFDGLALTSTPIRYPRQAVVVRKNSKIIPVSTADDLALPNSPIKDVKSTVVLRRKSETSQEDDAIKLQRRTSYLMATAKDRDSHKLSLDKTLSPSQSQTEIHVQITPHPKPSMRKLKYFFGEKTPRIAEATERRQDPASPLQEVTKKGPLLCKTDVTDGKKASDRSWKPVWVELRGHALYICKERKDPATSHTFSFDDQPISIKSCLVDIAHDYTKKKNVFRLKTFNGSEYLFQAEENSAMLDWIRAIQTNNNPDADKLSNDKGQMESDLILRSRNQIEPPVVGPILTSHGSTSSLRTSPQVAPKAPKHSSKSKLIRIPHSPSIKRKNKESRSWSLSKFKSFRKGSSNANQAGESENNDMFGVPLDSCIPSPNNDFVPMIVDLCTKIVEARGLEVTGVYRVPGNTAAVNMMMEELNKGIDNMNVEHEKWCDVNVISSLLKTFFRKLPDSLITSALYQDFIDANRVEDLEMRMLKLKRLIHKLPEHHFETFKHLAEHLSLVASYGNMNKMDARNLAIVFGPTLIKSKDDDMTSIIRDMSDQCRIIESIILHNEWFFSSWDQDSYVPLEEGREDDEAPSNPSVSKMSCDDDDNTINPRDIVSSIVQAANQKMRKKSAPTLGEDLNASLTDGGFRERNIDLEIKKHRKMVSQAELKARSSPNLPAMAASPLNTRQQLSSGDSSENIPERRLAMSHEGIDSSEWEQREQREGTTLYSKSRHFSSESLDHHEDYNGQTFSHSTIEALRKIEEEARALREKEERRQQRERWKIERQRHEQGRGRESDNEKSKSNENLMDFGTIWHSTSDIFNKLAKGESKEFLERKLSSEKYDRNSTTSVSDRSESSRKNSTGSSSGGKYFVVQTSRTNSRDMLIQSSGDSPVFPSKRASSMERLLESPKKDFLSPPLRVHPGDRGQSKSGGKEKRRSKKGLSRSDSARRGSLDSLINLGRQQSHHSSDSEDGSDLLSDLTSTFDQKLQILVNPKYKLSGTTVKPPTEVLEKESAIACLPPQKPLAQAQCNKFGLCSSNDMLEKQYRDPSLHRSPKDAKIGIAYRFERNPLCSSLVTSPQHSVDGQIDSNYMSYPPQEDTRLSATTHLPVSAHVQEIRTISSNMYGSKDFRPTGGKSERSEINIPFHRTQQEKQYRVRYERSSSTPKDLESDVSVIRTSHSLGNTSQKQTFSPPVERRKEKRQKRRHTVGGTDDLEHFKALMTVINPRGSGSQKLSAWDQLQPAVKDMPRGSNRSLLSWLQNERMRGSTPDLSAEHDSRPKFY</sequence>
<gene>
    <name evidence="7" type="primary">LOC111110867</name>
</gene>
<dbReference type="Pfam" id="PF00620">
    <property type="entry name" value="RhoGAP"/>
    <property type="match status" value="1"/>
</dbReference>
<dbReference type="PROSITE" id="PS50106">
    <property type="entry name" value="PDZ"/>
    <property type="match status" value="1"/>
</dbReference>
<feature type="compositionally biased region" description="Basic residues" evidence="2">
    <location>
        <begin position="1913"/>
        <end position="1922"/>
    </location>
</feature>
<feature type="compositionally biased region" description="Basic and acidic residues" evidence="2">
    <location>
        <begin position="1484"/>
        <end position="1517"/>
    </location>
</feature>
<dbReference type="SMART" id="SM00228">
    <property type="entry name" value="PDZ"/>
    <property type="match status" value="1"/>
</dbReference>
<evidence type="ECO:0000313" key="7">
    <source>
        <dbReference type="RefSeq" id="XP_022303219.1"/>
    </source>
</evidence>
<feature type="domain" description="PDZ" evidence="4">
    <location>
        <begin position="101"/>
        <end position="158"/>
    </location>
</feature>
<dbReference type="FunFam" id="1.10.555.10:FF:000058">
    <property type="entry name" value="GTPase-activating protein pac-1"/>
    <property type="match status" value="1"/>
</dbReference>
<feature type="compositionally biased region" description="Basic and acidic residues" evidence="2">
    <location>
        <begin position="1863"/>
        <end position="1875"/>
    </location>
</feature>
<evidence type="ECO:0000259" key="5">
    <source>
        <dbReference type="PROSITE" id="PS50238"/>
    </source>
</evidence>
<feature type="compositionally biased region" description="Basic and acidic residues" evidence="2">
    <location>
        <begin position="334"/>
        <end position="353"/>
    </location>
</feature>
<feature type="compositionally biased region" description="Polar residues" evidence="2">
    <location>
        <begin position="1019"/>
        <end position="1031"/>
    </location>
</feature>